<accession>A0A1T5NK84</accession>
<reference evidence="2 3" key="1">
    <citation type="submission" date="2017-02" db="EMBL/GenBank/DDBJ databases">
        <authorList>
            <person name="Peterson S.W."/>
        </authorList>
    </citation>
    <scope>NUCLEOTIDE SEQUENCE [LARGE SCALE GENOMIC DNA]</scope>
    <source>
        <strain evidence="2 3">DSM 18108</strain>
    </source>
</reference>
<dbReference type="EMBL" id="FUZZ01000001">
    <property type="protein sequence ID" value="SKD00519.1"/>
    <property type="molecule type" value="Genomic_DNA"/>
</dbReference>
<dbReference type="AlphaFoldDB" id="A0A1T5NK84"/>
<organism evidence="2 3">
    <name type="scientific">Chitinophaga ginsengisegetis</name>
    <dbReference type="NCBI Taxonomy" id="393003"/>
    <lineage>
        <taxon>Bacteria</taxon>
        <taxon>Pseudomonadati</taxon>
        <taxon>Bacteroidota</taxon>
        <taxon>Chitinophagia</taxon>
        <taxon>Chitinophagales</taxon>
        <taxon>Chitinophagaceae</taxon>
        <taxon>Chitinophaga</taxon>
    </lineage>
</organism>
<sequence>MGGMVITDVAEKIPSKIRKLVYIGAFLPSSGQALTDLSYSDPDSKLGPLLIPSADQLTLDVKRDSLTYLFINDGSDAAKQQVLNHYRAEPAIPFTGKVTLTRENFGAVEKVYIKTLQDMVISPGLQDRMIAGAGIKTIYSVNTSHSPFLSRPHELSDLLLKIGKQEKPDRLNSVVARLIRYEVQPEFQAAFRQAVSDYVFHSLKSETNVLSEAYHEQADTTVLWVIERWSNKNELDKANKSSRFKAIESLSRSALKQPAKIIYVKDLEPLSKQQWRSVAQKQDQPLTIMLFVDAKPGTENNFKEVYHTVMPQFRSEPGVISYQLSQLEEDSTQFVTYEKFRNEDAFQYHLNFPPIQPVIDYLNTSIKQQPFETGLHRLIEFAPVIRQ</sequence>
<dbReference type="PANTHER" id="PTHR33336">
    <property type="entry name" value="QUINOL MONOOXYGENASE YGIN-RELATED"/>
    <property type="match status" value="1"/>
</dbReference>
<dbReference type="STRING" id="393003.SAMN05660461_1847"/>
<keyword evidence="3" id="KW-1185">Reference proteome</keyword>
<dbReference type="Pfam" id="PF03992">
    <property type="entry name" value="ABM"/>
    <property type="match status" value="2"/>
</dbReference>
<keyword evidence="2" id="KW-0560">Oxidoreductase</keyword>
<dbReference type="InterPro" id="IPR011008">
    <property type="entry name" value="Dimeric_a/b-barrel"/>
</dbReference>
<dbReference type="Gene3D" id="3.40.50.1820">
    <property type="entry name" value="alpha/beta hydrolase"/>
    <property type="match status" value="1"/>
</dbReference>
<keyword evidence="2" id="KW-0503">Monooxygenase</keyword>
<feature type="domain" description="ABM" evidence="1">
    <location>
        <begin position="286"/>
        <end position="375"/>
    </location>
</feature>
<dbReference type="SUPFAM" id="SSF54909">
    <property type="entry name" value="Dimeric alpha+beta barrel"/>
    <property type="match status" value="2"/>
</dbReference>
<protein>
    <submittedName>
        <fullName evidence="2">Quinol monooxygenase YgiN</fullName>
    </submittedName>
</protein>
<dbReference type="SUPFAM" id="SSF53474">
    <property type="entry name" value="alpha/beta-Hydrolases"/>
    <property type="match status" value="1"/>
</dbReference>
<dbReference type="InterPro" id="IPR007138">
    <property type="entry name" value="ABM_dom"/>
</dbReference>
<evidence type="ECO:0000259" key="1">
    <source>
        <dbReference type="PROSITE" id="PS51725"/>
    </source>
</evidence>
<feature type="domain" description="ABM" evidence="1">
    <location>
        <begin position="175"/>
        <end position="263"/>
    </location>
</feature>
<evidence type="ECO:0000313" key="3">
    <source>
        <dbReference type="Proteomes" id="UP000190166"/>
    </source>
</evidence>
<dbReference type="PROSITE" id="PS51725">
    <property type="entry name" value="ABM"/>
    <property type="match status" value="2"/>
</dbReference>
<name>A0A1T5NK84_9BACT</name>
<dbReference type="InterPro" id="IPR050744">
    <property type="entry name" value="AI-2_Isomerase_LsrG"/>
</dbReference>
<dbReference type="InterPro" id="IPR029058">
    <property type="entry name" value="AB_hydrolase_fold"/>
</dbReference>
<dbReference type="Gene3D" id="3.30.70.100">
    <property type="match status" value="1"/>
</dbReference>
<proteinExistence type="predicted"/>
<dbReference type="PANTHER" id="PTHR33336:SF15">
    <property type="entry name" value="ABM DOMAIN-CONTAINING PROTEIN"/>
    <property type="match status" value="1"/>
</dbReference>
<dbReference type="GO" id="GO:0004497">
    <property type="term" value="F:monooxygenase activity"/>
    <property type="evidence" value="ECO:0007669"/>
    <property type="project" value="UniProtKB-KW"/>
</dbReference>
<evidence type="ECO:0000313" key="2">
    <source>
        <dbReference type="EMBL" id="SKD00519.1"/>
    </source>
</evidence>
<dbReference type="Proteomes" id="UP000190166">
    <property type="component" value="Unassembled WGS sequence"/>
</dbReference>
<gene>
    <name evidence="2" type="ORF">SAMN05660461_1847</name>
</gene>